<proteinExistence type="predicted"/>
<feature type="region of interest" description="Disordered" evidence="1">
    <location>
        <begin position="89"/>
        <end position="110"/>
    </location>
</feature>
<dbReference type="InParanoid" id="A0A804NLL2"/>
<dbReference type="EnsemblPlants" id="Zm00001eb169720_T001">
    <property type="protein sequence ID" value="Zm00001eb169720_P001"/>
    <property type="gene ID" value="Zm00001eb169720"/>
</dbReference>
<feature type="compositionally biased region" description="Acidic residues" evidence="1">
    <location>
        <begin position="100"/>
        <end position="110"/>
    </location>
</feature>
<reference evidence="2" key="3">
    <citation type="submission" date="2021-05" db="UniProtKB">
        <authorList>
            <consortium name="EnsemblPlants"/>
        </authorList>
    </citation>
    <scope>IDENTIFICATION</scope>
    <source>
        <strain evidence="2">cv. B73</strain>
    </source>
</reference>
<sequence>DVEDAGAEQVAEDVGEGLPLGVVAEVALEDVLHVHRVRRHHGPPRAQTVHDDRLRRRRRQHLGVPVQQPPPVLVEADQAANQRVGPGAVAMADAGPESDAVQEEEEAARS</sequence>
<reference evidence="2" key="2">
    <citation type="submission" date="2019-07" db="EMBL/GenBank/DDBJ databases">
        <authorList>
            <person name="Seetharam A."/>
            <person name="Woodhouse M."/>
            <person name="Cannon E."/>
        </authorList>
    </citation>
    <scope>NUCLEOTIDE SEQUENCE [LARGE SCALE GENOMIC DNA]</scope>
    <source>
        <strain evidence="2">cv. B73</strain>
    </source>
</reference>
<dbReference type="Proteomes" id="UP000007305">
    <property type="component" value="Chromosome 4"/>
</dbReference>
<evidence type="ECO:0000313" key="3">
    <source>
        <dbReference type="Proteomes" id="UP000007305"/>
    </source>
</evidence>
<evidence type="ECO:0000313" key="2">
    <source>
        <dbReference type="EnsemblPlants" id="Zm00001eb169720_P001"/>
    </source>
</evidence>
<keyword evidence="3" id="KW-1185">Reference proteome</keyword>
<name>A0A804NLL2_MAIZE</name>
<dbReference type="Gramene" id="Zm00001eb169720_T001">
    <property type="protein sequence ID" value="Zm00001eb169720_P001"/>
    <property type="gene ID" value="Zm00001eb169720"/>
</dbReference>
<evidence type="ECO:0000256" key="1">
    <source>
        <dbReference type="SAM" id="MobiDB-lite"/>
    </source>
</evidence>
<protein>
    <submittedName>
        <fullName evidence="2">Uncharacterized protein</fullName>
    </submittedName>
</protein>
<accession>A0A804NLL2</accession>
<reference evidence="3" key="1">
    <citation type="journal article" date="2009" name="Science">
        <title>The B73 maize genome: complexity, diversity, and dynamics.</title>
        <authorList>
            <person name="Schnable P.S."/>
            <person name="Ware D."/>
            <person name="Fulton R.S."/>
            <person name="Stein J.C."/>
            <person name="Wei F."/>
            <person name="Pasternak S."/>
            <person name="Liang C."/>
            <person name="Zhang J."/>
            <person name="Fulton L."/>
            <person name="Graves T.A."/>
            <person name="Minx P."/>
            <person name="Reily A.D."/>
            <person name="Courtney L."/>
            <person name="Kruchowski S.S."/>
            <person name="Tomlinson C."/>
            <person name="Strong C."/>
            <person name="Delehaunty K."/>
            <person name="Fronick C."/>
            <person name="Courtney B."/>
            <person name="Rock S.M."/>
            <person name="Belter E."/>
            <person name="Du F."/>
            <person name="Kim K."/>
            <person name="Abbott R.M."/>
            <person name="Cotton M."/>
            <person name="Levy A."/>
            <person name="Marchetto P."/>
            <person name="Ochoa K."/>
            <person name="Jackson S.M."/>
            <person name="Gillam B."/>
            <person name="Chen W."/>
            <person name="Yan L."/>
            <person name="Higginbotham J."/>
            <person name="Cardenas M."/>
            <person name="Waligorski J."/>
            <person name="Applebaum E."/>
            <person name="Phelps L."/>
            <person name="Falcone J."/>
            <person name="Kanchi K."/>
            <person name="Thane T."/>
            <person name="Scimone A."/>
            <person name="Thane N."/>
            <person name="Henke J."/>
            <person name="Wang T."/>
            <person name="Ruppert J."/>
            <person name="Shah N."/>
            <person name="Rotter K."/>
            <person name="Hodges J."/>
            <person name="Ingenthron E."/>
            <person name="Cordes M."/>
            <person name="Kohlberg S."/>
            <person name="Sgro J."/>
            <person name="Delgado B."/>
            <person name="Mead K."/>
            <person name="Chinwalla A."/>
            <person name="Leonard S."/>
            <person name="Crouse K."/>
            <person name="Collura K."/>
            <person name="Kudrna D."/>
            <person name="Currie J."/>
            <person name="He R."/>
            <person name="Angelova A."/>
            <person name="Rajasekar S."/>
            <person name="Mueller T."/>
            <person name="Lomeli R."/>
            <person name="Scara G."/>
            <person name="Ko A."/>
            <person name="Delaney K."/>
            <person name="Wissotski M."/>
            <person name="Lopez G."/>
            <person name="Campos D."/>
            <person name="Braidotti M."/>
            <person name="Ashley E."/>
            <person name="Golser W."/>
            <person name="Kim H."/>
            <person name="Lee S."/>
            <person name="Lin J."/>
            <person name="Dujmic Z."/>
            <person name="Kim W."/>
            <person name="Talag J."/>
            <person name="Zuccolo A."/>
            <person name="Fan C."/>
            <person name="Sebastian A."/>
            <person name="Kramer M."/>
            <person name="Spiegel L."/>
            <person name="Nascimento L."/>
            <person name="Zutavern T."/>
            <person name="Miller B."/>
            <person name="Ambroise C."/>
            <person name="Muller S."/>
            <person name="Spooner W."/>
            <person name="Narechania A."/>
            <person name="Ren L."/>
            <person name="Wei S."/>
            <person name="Kumari S."/>
            <person name="Faga B."/>
            <person name="Levy M.J."/>
            <person name="McMahan L."/>
            <person name="Van Buren P."/>
            <person name="Vaughn M.W."/>
            <person name="Ying K."/>
            <person name="Yeh C.-T."/>
            <person name="Emrich S.J."/>
            <person name="Jia Y."/>
            <person name="Kalyanaraman A."/>
            <person name="Hsia A.-P."/>
            <person name="Barbazuk W.B."/>
            <person name="Baucom R.S."/>
            <person name="Brutnell T.P."/>
            <person name="Carpita N.C."/>
            <person name="Chaparro C."/>
            <person name="Chia J.-M."/>
            <person name="Deragon J.-M."/>
            <person name="Estill J.C."/>
            <person name="Fu Y."/>
            <person name="Jeddeloh J.A."/>
            <person name="Han Y."/>
            <person name="Lee H."/>
            <person name="Li P."/>
            <person name="Lisch D.R."/>
            <person name="Liu S."/>
            <person name="Liu Z."/>
            <person name="Nagel D.H."/>
            <person name="McCann M.C."/>
            <person name="SanMiguel P."/>
            <person name="Myers A.M."/>
            <person name="Nettleton D."/>
            <person name="Nguyen J."/>
            <person name="Penning B.W."/>
            <person name="Ponnala L."/>
            <person name="Schneider K.L."/>
            <person name="Schwartz D.C."/>
            <person name="Sharma A."/>
            <person name="Soderlund C."/>
            <person name="Springer N.M."/>
            <person name="Sun Q."/>
            <person name="Wang H."/>
            <person name="Waterman M."/>
            <person name="Westerman R."/>
            <person name="Wolfgruber T.K."/>
            <person name="Yang L."/>
            <person name="Yu Y."/>
            <person name="Zhang L."/>
            <person name="Zhou S."/>
            <person name="Zhu Q."/>
            <person name="Bennetzen J.L."/>
            <person name="Dawe R.K."/>
            <person name="Jiang J."/>
            <person name="Jiang N."/>
            <person name="Presting G.G."/>
            <person name="Wessler S.R."/>
            <person name="Aluru S."/>
            <person name="Martienssen R.A."/>
            <person name="Clifton S.W."/>
            <person name="McCombie W.R."/>
            <person name="Wing R.A."/>
            <person name="Wilson R.K."/>
        </authorList>
    </citation>
    <scope>NUCLEOTIDE SEQUENCE [LARGE SCALE GENOMIC DNA]</scope>
    <source>
        <strain evidence="3">cv. B73</strain>
    </source>
</reference>
<dbReference type="AlphaFoldDB" id="A0A804NLL2"/>
<organism evidence="2 3">
    <name type="scientific">Zea mays</name>
    <name type="common">Maize</name>
    <dbReference type="NCBI Taxonomy" id="4577"/>
    <lineage>
        <taxon>Eukaryota</taxon>
        <taxon>Viridiplantae</taxon>
        <taxon>Streptophyta</taxon>
        <taxon>Embryophyta</taxon>
        <taxon>Tracheophyta</taxon>
        <taxon>Spermatophyta</taxon>
        <taxon>Magnoliopsida</taxon>
        <taxon>Liliopsida</taxon>
        <taxon>Poales</taxon>
        <taxon>Poaceae</taxon>
        <taxon>PACMAD clade</taxon>
        <taxon>Panicoideae</taxon>
        <taxon>Andropogonodae</taxon>
        <taxon>Andropogoneae</taxon>
        <taxon>Tripsacinae</taxon>
        <taxon>Zea</taxon>
    </lineage>
</organism>